<evidence type="ECO:0000313" key="2">
    <source>
        <dbReference type="Proteomes" id="UP001189429"/>
    </source>
</evidence>
<reference evidence="1" key="1">
    <citation type="submission" date="2023-10" db="EMBL/GenBank/DDBJ databases">
        <authorList>
            <person name="Chen Y."/>
            <person name="Shah S."/>
            <person name="Dougan E. K."/>
            <person name="Thang M."/>
            <person name="Chan C."/>
        </authorList>
    </citation>
    <scope>NUCLEOTIDE SEQUENCE [LARGE SCALE GENOMIC DNA]</scope>
</reference>
<evidence type="ECO:0008006" key="3">
    <source>
        <dbReference type="Google" id="ProtNLM"/>
    </source>
</evidence>
<organism evidence="1 2">
    <name type="scientific">Prorocentrum cordatum</name>
    <dbReference type="NCBI Taxonomy" id="2364126"/>
    <lineage>
        <taxon>Eukaryota</taxon>
        <taxon>Sar</taxon>
        <taxon>Alveolata</taxon>
        <taxon>Dinophyceae</taxon>
        <taxon>Prorocentrales</taxon>
        <taxon>Prorocentraceae</taxon>
        <taxon>Prorocentrum</taxon>
    </lineage>
</organism>
<feature type="non-terminal residue" evidence="1">
    <location>
        <position position="1"/>
    </location>
</feature>
<evidence type="ECO:0000313" key="1">
    <source>
        <dbReference type="EMBL" id="CAK0845847.1"/>
    </source>
</evidence>
<dbReference type="EMBL" id="CAUYUJ010014771">
    <property type="protein sequence ID" value="CAK0845847.1"/>
    <property type="molecule type" value="Genomic_DNA"/>
</dbReference>
<sequence length="544" mass="60043">AHVTEGDKAAWRPSLGFTAMWSTGTSARAEVGIILRDSFLRQFDPDPVWDEPVPGRAAVLRLRGPLGAFDIWTVYFATGTRGLVHATTDEEANMQVKMQRQFMRERINANVRDKADEDHWREDLCRRHGLHELHQMQAFHDDAGCRSRIDRAENVLSNGLGDAGHPDSASSSAAPSPCISGFARLRILKEAMRTVADTMGREKQQQVPEATEADDHLGWTLRCVRALERGAVGTVRRCCQACPRLGTLFGGPLEAIQAHAVELARDSALRQLQEIHNAEGDADVDEPDFEALQRRRNRVMQLLARLAPGRSAALGGVVDRHGVILTDPEDMAQALRSYWQGVFRRRQHDDRVLRRWCAEDLGPAHLSCLRRLCREEWLPSRADLDKAIKEAPKFSPGPDGLPLAVWRSLGPLGGGVLEATLRDMMSGDGPEIVARDCPAFNDSLLVFLPKAGTALEGGERLGCKPDATRPLSIASGDSWILANAVRLQLEKCAAPWISREQQGLLPSLSMVSNIMAIEERMMEVALTEDAGIAVFLDFRAAFPS</sequence>
<dbReference type="Proteomes" id="UP001189429">
    <property type="component" value="Unassembled WGS sequence"/>
</dbReference>
<feature type="non-terminal residue" evidence="1">
    <location>
        <position position="544"/>
    </location>
</feature>
<keyword evidence="2" id="KW-1185">Reference proteome</keyword>
<accession>A0ABN9TJ36</accession>
<gene>
    <name evidence="1" type="ORF">PCOR1329_LOCUS39516</name>
</gene>
<name>A0ABN9TJ36_9DINO</name>
<proteinExistence type="predicted"/>
<comment type="caution">
    <text evidence="1">The sequence shown here is derived from an EMBL/GenBank/DDBJ whole genome shotgun (WGS) entry which is preliminary data.</text>
</comment>
<protein>
    <recommendedName>
        <fullName evidence="3">Reverse transcriptase domain-containing protein</fullName>
    </recommendedName>
</protein>